<dbReference type="RefSeq" id="WP_119762255.1">
    <property type="nucleotide sequence ID" value="NZ_QYUJ01000014.1"/>
</dbReference>
<comment type="caution">
    <text evidence="7">The sequence shown here is derived from an EMBL/GenBank/DDBJ whole genome shotgun (WGS) entry which is preliminary data.</text>
</comment>
<evidence type="ECO:0000256" key="1">
    <source>
        <dbReference type="ARBA" id="ARBA00005384"/>
    </source>
</evidence>
<feature type="domain" description="HTH gntR-type" evidence="6">
    <location>
        <begin position="31"/>
        <end position="99"/>
    </location>
</feature>
<keyword evidence="7" id="KW-0808">Transferase</keyword>
<evidence type="ECO:0000313" key="7">
    <source>
        <dbReference type="EMBL" id="RJF71259.1"/>
    </source>
</evidence>
<dbReference type="GO" id="GO:0030170">
    <property type="term" value="F:pyridoxal phosphate binding"/>
    <property type="evidence" value="ECO:0007669"/>
    <property type="project" value="InterPro"/>
</dbReference>
<dbReference type="SUPFAM" id="SSF53383">
    <property type="entry name" value="PLP-dependent transferases"/>
    <property type="match status" value="1"/>
</dbReference>
<name>A0A418V5A5_9DEIO</name>
<keyword evidence="7" id="KW-0032">Aminotransferase</keyword>
<dbReference type="InterPro" id="IPR015424">
    <property type="entry name" value="PyrdxlP-dep_Trfase"/>
</dbReference>
<dbReference type="AlphaFoldDB" id="A0A418V5A5"/>
<evidence type="ECO:0000313" key="8">
    <source>
        <dbReference type="Proteomes" id="UP000286287"/>
    </source>
</evidence>
<dbReference type="InterPro" id="IPR015421">
    <property type="entry name" value="PyrdxlP-dep_Trfase_major"/>
</dbReference>
<keyword evidence="4" id="KW-0238">DNA-binding</keyword>
<dbReference type="PANTHER" id="PTHR46577:SF1">
    <property type="entry name" value="HTH-TYPE TRANSCRIPTIONAL REGULATORY PROTEIN GABR"/>
    <property type="match status" value="1"/>
</dbReference>
<evidence type="ECO:0000259" key="6">
    <source>
        <dbReference type="PROSITE" id="PS50949"/>
    </source>
</evidence>
<evidence type="ECO:0000256" key="5">
    <source>
        <dbReference type="ARBA" id="ARBA00023163"/>
    </source>
</evidence>
<keyword evidence="5" id="KW-0804">Transcription</keyword>
<evidence type="ECO:0000256" key="2">
    <source>
        <dbReference type="ARBA" id="ARBA00022898"/>
    </source>
</evidence>
<dbReference type="InterPro" id="IPR000524">
    <property type="entry name" value="Tscrpt_reg_HTH_GntR"/>
</dbReference>
<keyword evidence="2" id="KW-0663">Pyridoxal phosphate</keyword>
<comment type="similarity">
    <text evidence="1">In the C-terminal section; belongs to the class-I pyridoxal-phosphate-dependent aminotransferase family.</text>
</comment>
<keyword evidence="8" id="KW-1185">Reference proteome</keyword>
<dbReference type="Gene3D" id="3.40.640.10">
    <property type="entry name" value="Type I PLP-dependent aspartate aminotransferase-like (Major domain)"/>
    <property type="match status" value="1"/>
</dbReference>
<dbReference type="SMART" id="SM00345">
    <property type="entry name" value="HTH_GNTR"/>
    <property type="match status" value="1"/>
</dbReference>
<gene>
    <name evidence="7" type="ORF">D3875_06430</name>
</gene>
<evidence type="ECO:0000256" key="4">
    <source>
        <dbReference type="ARBA" id="ARBA00023125"/>
    </source>
</evidence>
<organism evidence="7 8">
    <name type="scientific">Deinococcus cavernae</name>
    <dbReference type="NCBI Taxonomy" id="2320857"/>
    <lineage>
        <taxon>Bacteria</taxon>
        <taxon>Thermotogati</taxon>
        <taxon>Deinococcota</taxon>
        <taxon>Deinococci</taxon>
        <taxon>Deinococcales</taxon>
        <taxon>Deinococcaceae</taxon>
        <taxon>Deinococcus</taxon>
    </lineage>
</organism>
<dbReference type="GO" id="GO:0003700">
    <property type="term" value="F:DNA-binding transcription factor activity"/>
    <property type="evidence" value="ECO:0007669"/>
    <property type="project" value="InterPro"/>
</dbReference>
<reference evidence="7 8" key="1">
    <citation type="submission" date="2018-09" db="EMBL/GenBank/DDBJ databases">
        <authorList>
            <person name="Zhu H."/>
        </authorList>
    </citation>
    <scope>NUCLEOTIDE SEQUENCE [LARGE SCALE GENOMIC DNA]</scope>
    <source>
        <strain evidence="7 8">K2S05-167</strain>
    </source>
</reference>
<dbReference type="PANTHER" id="PTHR46577">
    <property type="entry name" value="HTH-TYPE TRANSCRIPTIONAL REGULATORY PROTEIN GABR"/>
    <property type="match status" value="1"/>
</dbReference>
<dbReference type="PROSITE" id="PS50949">
    <property type="entry name" value="HTH_GNTR"/>
    <property type="match status" value="1"/>
</dbReference>
<dbReference type="GO" id="GO:0003677">
    <property type="term" value="F:DNA binding"/>
    <property type="evidence" value="ECO:0007669"/>
    <property type="project" value="UniProtKB-KW"/>
</dbReference>
<dbReference type="InterPro" id="IPR004839">
    <property type="entry name" value="Aminotransferase_I/II_large"/>
</dbReference>
<accession>A0A418V5A5</accession>
<dbReference type="CDD" id="cd07377">
    <property type="entry name" value="WHTH_GntR"/>
    <property type="match status" value="1"/>
</dbReference>
<evidence type="ECO:0000256" key="3">
    <source>
        <dbReference type="ARBA" id="ARBA00023015"/>
    </source>
</evidence>
<protein>
    <submittedName>
        <fullName evidence="7">PLP-dependent aminotransferase family protein</fullName>
    </submittedName>
</protein>
<dbReference type="GO" id="GO:0008483">
    <property type="term" value="F:transaminase activity"/>
    <property type="evidence" value="ECO:0007669"/>
    <property type="project" value="UniProtKB-KW"/>
</dbReference>
<keyword evidence="3" id="KW-0805">Transcription regulation</keyword>
<dbReference type="Pfam" id="PF00392">
    <property type="entry name" value="GntR"/>
    <property type="match status" value="1"/>
</dbReference>
<dbReference type="InterPro" id="IPR036390">
    <property type="entry name" value="WH_DNA-bd_sf"/>
</dbReference>
<dbReference type="SUPFAM" id="SSF46785">
    <property type="entry name" value="Winged helix' DNA-binding domain"/>
    <property type="match status" value="1"/>
</dbReference>
<dbReference type="Gene3D" id="1.10.10.10">
    <property type="entry name" value="Winged helix-like DNA-binding domain superfamily/Winged helix DNA-binding domain"/>
    <property type="match status" value="1"/>
</dbReference>
<dbReference type="CDD" id="cd00609">
    <property type="entry name" value="AAT_like"/>
    <property type="match status" value="1"/>
</dbReference>
<dbReference type="InterPro" id="IPR036388">
    <property type="entry name" value="WH-like_DNA-bd_sf"/>
</dbReference>
<dbReference type="OrthoDB" id="9808770at2"/>
<dbReference type="InterPro" id="IPR051446">
    <property type="entry name" value="HTH_trans_reg/aminotransferase"/>
</dbReference>
<proteinExistence type="inferred from homology"/>
<dbReference type="Proteomes" id="UP000286287">
    <property type="component" value="Unassembled WGS sequence"/>
</dbReference>
<dbReference type="Pfam" id="PF00155">
    <property type="entry name" value="Aminotran_1_2"/>
    <property type="match status" value="1"/>
</dbReference>
<dbReference type="EMBL" id="QYUJ01000014">
    <property type="protein sequence ID" value="RJF71259.1"/>
    <property type="molecule type" value="Genomic_DNA"/>
</dbReference>
<sequence>MARPEVPLSAKRGSPLAEFPLALHLRRGETGALHQQLTAQLRAGVLNGTLPAGLRLPGSRLLAHSLGVTRGVVAEAYAALVADGTLEAEVGSGTRVPAGAARRERASAGAPAWFTEPPAAPFEFADRTSGSDGIHFKTGVATTATLDAKVWRQAWAHAARQDVSGDYADPQGEPELRAALAAFVGRSRGLPVSPEGVMVTAGTLQALNLIVKAILPPGSRVLMENPGYRAGRQVLLDAGLSVHPLPLDEDGPVITPDTPPARLVYVTPSHQFPLGVRMSLPRRLKLLEWAEKNDALIIEDDYDGEFRYGAAPLPPLASLDTSGRVLYLGTLSKVLTPAVRTGFLTAPPALMPALVRARTLMDSGHPLPLQHALTYLMTHSEVDRHIRRSRRWHAQVREALTQELAPLEPSAKLGGIEAGLHVCLHLAPDFDATRIALTLARRNVHVSTVAEYSVPEYSAPEYSVPDDSGTGATPNALLLGYGGLTVNEAVEGAREIRRVLNAML</sequence>